<proteinExistence type="predicted"/>
<sequence length="600" mass="70267">MLRALFGYEKHFQMVDDVYKTGTMGEEKLSRLITYLKSKTSTVPSTLDYLRARAREEVQVTHRLKTGSRVLRQIIDQLRGVSICYESRMIRIFAGVIQEILQLKKDGNFEYSDHQEFLDVFIHFFKTVPIRAYESERYIQKILFIATKAAGGLATIEYGMNDDNYVENTGRRMHSGASGSSDDVGGRYSPKRSICEGRGEISNARFEYFFLEVIHTLMEVEDILRIYYDEKYKWLVGSLMKHGEVNSAKRTEIFRLVARKANIISGNSLIYHMLKHASWIKKSCVGILTEYLESNLYPQIILQVNMNILERGGRLCRKEGSDNSSVVKECEFLVGEATGVLKRYDVMHLNQKEIVLSFFSIFEMFFSQEDGEFLFIIPYIREYFEKCKPISDIFYRFLKKIFQERKPNKYTRNLKVTMFGEIQRYFVVHSNCVPSTRFITLLLNYTGDESMSFCCKILYLTKDYFMARTLKPFIKERVMGRLRVLFHETDNKDILYLLMDLVEHDISRDDHYKILCLLNTRKVLNEQLVRELYKGRYSSIEEALFSEFGCEVLEPYDLELDKRMYEGGSGGSKGCENEVCGEKPLRCTRIALIDYEKHFR</sequence>
<evidence type="ECO:0000313" key="1">
    <source>
        <dbReference type="EMBL" id="WEL38032.1"/>
    </source>
</evidence>
<protein>
    <submittedName>
        <fullName evidence="1">Uncharacterized protein</fullName>
    </submittedName>
</protein>
<dbReference type="Proteomes" id="UP001217963">
    <property type="component" value="Chromosome II"/>
</dbReference>
<evidence type="ECO:0000313" key="2">
    <source>
        <dbReference type="Proteomes" id="UP001217963"/>
    </source>
</evidence>
<reference evidence="1 2" key="1">
    <citation type="submission" date="2023-02" db="EMBL/GenBank/DDBJ databases">
        <title>Encephalitozoon hellem ATCC 50451 complete genome.</title>
        <authorList>
            <person name="Mascarenhas dos Santos A.C."/>
            <person name="Julian A.T."/>
            <person name="Pombert J.-F."/>
        </authorList>
    </citation>
    <scope>NUCLEOTIDE SEQUENCE [LARGE SCALE GENOMIC DNA]</scope>
    <source>
        <strain evidence="1 2">ATCC 50451</strain>
    </source>
</reference>
<organism evidence="1 2">
    <name type="scientific">Encephalitozoon hellem</name>
    <name type="common">Microsporidian parasite</name>
    <dbReference type="NCBI Taxonomy" id="27973"/>
    <lineage>
        <taxon>Eukaryota</taxon>
        <taxon>Fungi</taxon>
        <taxon>Fungi incertae sedis</taxon>
        <taxon>Microsporidia</taxon>
        <taxon>Unikaryonidae</taxon>
        <taxon>Encephalitozoon</taxon>
    </lineage>
</organism>
<accession>A0ABY8CL03</accession>
<gene>
    <name evidence="1" type="ORF">PFJ87_02g00700</name>
</gene>
<keyword evidence="2" id="KW-1185">Reference proteome</keyword>
<name>A0ABY8CL03_ENCHE</name>
<dbReference type="EMBL" id="CP119063">
    <property type="protein sequence ID" value="WEL38032.1"/>
    <property type="molecule type" value="Genomic_DNA"/>
</dbReference>